<dbReference type="SUPFAM" id="SSF81383">
    <property type="entry name" value="F-box domain"/>
    <property type="match status" value="1"/>
</dbReference>
<feature type="domain" description="F-box" evidence="1">
    <location>
        <begin position="17"/>
        <end position="62"/>
    </location>
</feature>
<gene>
    <name evidence="2" type="ORF">DIS24_g3620</name>
</gene>
<sequence>MASAYEDRIAAKPKAFQILPVELNQHIALFLEHDKDLVNLRASCRAIKEAIDDDDSLWFKRFHAMYDTPSGFNPNSPDYKTKIRELYQKRSKYLVLYPTRFRIGNTKKEQDTLKLVAGLINDSFNSSSWAFRNYDSGEAELTCRNIEAFKDFVKRSGIIDDLFRPRPTRNHKANGRCDPATKSYNHTLAAVQLMCTPSILTEPGNIYGFEDSQVWAYATIRTAPIFGGFNKTEINMEWILHVMNFFKYHMRKHEENTLFEPFNKLNKAEQPSYWQSHIHNGPMALGVHWKGTYAYLDRDEMRQIRSGSRDGKVLIDRNVDHGDASIQTMNITSPDSTGFLWPALFEQHLRSTTSNDRLPRTRAQRRSGEDVQFERFNQRFQALGFDDEDFNAVGWLNELPNQQGISGWKRMTMMKYFEDGNGGWDTNALWAYEGVVLPGGQIMLGRWWSPEAPVPNREVYTGPFIFWNTDAACDRVECDLHH</sequence>
<evidence type="ECO:0000313" key="3">
    <source>
        <dbReference type="Proteomes" id="UP001175001"/>
    </source>
</evidence>
<organism evidence="2 3">
    <name type="scientific">Lasiodiplodia hormozganensis</name>
    <dbReference type="NCBI Taxonomy" id="869390"/>
    <lineage>
        <taxon>Eukaryota</taxon>
        <taxon>Fungi</taxon>
        <taxon>Dikarya</taxon>
        <taxon>Ascomycota</taxon>
        <taxon>Pezizomycotina</taxon>
        <taxon>Dothideomycetes</taxon>
        <taxon>Dothideomycetes incertae sedis</taxon>
        <taxon>Botryosphaeriales</taxon>
        <taxon>Botryosphaeriaceae</taxon>
        <taxon>Lasiodiplodia</taxon>
    </lineage>
</organism>
<accession>A0AA39YX82</accession>
<dbReference type="Proteomes" id="UP001175001">
    <property type="component" value="Unassembled WGS sequence"/>
</dbReference>
<reference evidence="2" key="1">
    <citation type="submission" date="2023-06" db="EMBL/GenBank/DDBJ databases">
        <title>Multi-omics analyses reveal the molecular pathogenesis toolkit of Lasiodiplodia hormozganensis, a cross-kingdom pathogen.</title>
        <authorList>
            <person name="Felix C."/>
            <person name="Meneses R."/>
            <person name="Goncalves M.F.M."/>
            <person name="Tilleman L."/>
            <person name="Duarte A.S."/>
            <person name="Jorrin-Novo J.V."/>
            <person name="Van De Peer Y."/>
            <person name="Deforce D."/>
            <person name="Van Nieuwerburgh F."/>
            <person name="Esteves A.C."/>
            <person name="Alves A."/>
        </authorList>
    </citation>
    <scope>NUCLEOTIDE SEQUENCE</scope>
    <source>
        <strain evidence="2">CBS 339.90</strain>
    </source>
</reference>
<evidence type="ECO:0000259" key="1">
    <source>
        <dbReference type="Pfam" id="PF12937"/>
    </source>
</evidence>
<proteinExistence type="predicted"/>
<keyword evidence="3" id="KW-1185">Reference proteome</keyword>
<name>A0AA39YX82_9PEZI</name>
<protein>
    <recommendedName>
        <fullName evidence="1">F-box domain-containing protein</fullName>
    </recommendedName>
</protein>
<dbReference type="InterPro" id="IPR036047">
    <property type="entry name" value="F-box-like_dom_sf"/>
</dbReference>
<dbReference type="Pfam" id="PF12937">
    <property type="entry name" value="F-box-like"/>
    <property type="match status" value="1"/>
</dbReference>
<dbReference type="EMBL" id="JAUJDW010000012">
    <property type="protein sequence ID" value="KAK0659920.1"/>
    <property type="molecule type" value="Genomic_DNA"/>
</dbReference>
<dbReference type="InterPro" id="IPR001810">
    <property type="entry name" value="F-box_dom"/>
</dbReference>
<comment type="caution">
    <text evidence="2">The sequence shown here is derived from an EMBL/GenBank/DDBJ whole genome shotgun (WGS) entry which is preliminary data.</text>
</comment>
<evidence type="ECO:0000313" key="2">
    <source>
        <dbReference type="EMBL" id="KAK0659920.1"/>
    </source>
</evidence>
<dbReference type="AlphaFoldDB" id="A0AA39YX82"/>